<dbReference type="InterPro" id="IPR029063">
    <property type="entry name" value="SAM-dependent_MTases_sf"/>
</dbReference>
<evidence type="ECO:0000313" key="2">
    <source>
        <dbReference type="EMBL" id="QDU88650.1"/>
    </source>
</evidence>
<dbReference type="OrthoDB" id="9810570at2"/>
<dbReference type="RefSeq" id="WP_145283786.1">
    <property type="nucleotide sequence ID" value="NZ_CP036291.1"/>
</dbReference>
<proteinExistence type="predicted"/>
<sequence>MLENASIEDVEWLLGLHAGDELAALASAAQSTPRLVAELRRRHSPARAAMLIETAQLRRRGAAKFPSAGEMFFTSIGLQQSTDADVACWKARRFADAGQIIDLCCGIGGDLMAFAQVGPSLGVDLCRVVGRIAEANVRATGGQARVVQQDATAIDLKGAAWHIDPDRRPKGKRTTRVELHEPNLEELDRMRVASADAAIKLAPAAAPPEAWRQQCELEWISRGGQCRQLVVWSGRLALTPGSRTATLLRGPRAESFVGRSDAAPRVVETPGDVLFDPDPSLVAAHLVDAYAAEHGLTRFDPRVVYLTGGSPARGGLVSAFRVKEVLPFKERLIADFLKQRRVGRLEIKHRGLELDPDALRRRLKLRGDAAATLIVSPTPSGIRAFACERVPAPAGASAESGANR</sequence>
<feature type="domain" description="THUMP-like" evidence="1">
    <location>
        <begin position="318"/>
        <end position="389"/>
    </location>
</feature>
<evidence type="ECO:0000313" key="3">
    <source>
        <dbReference type="Proteomes" id="UP000317429"/>
    </source>
</evidence>
<organism evidence="2 3">
    <name type="scientific">Pirellulimonas nuda</name>
    <dbReference type="NCBI Taxonomy" id="2528009"/>
    <lineage>
        <taxon>Bacteria</taxon>
        <taxon>Pseudomonadati</taxon>
        <taxon>Planctomycetota</taxon>
        <taxon>Planctomycetia</taxon>
        <taxon>Pirellulales</taxon>
        <taxon>Lacipirellulaceae</taxon>
        <taxon>Pirellulimonas</taxon>
    </lineage>
</organism>
<protein>
    <recommendedName>
        <fullName evidence="1">THUMP-like domain-containing protein</fullName>
    </recommendedName>
</protein>
<keyword evidence="3" id="KW-1185">Reference proteome</keyword>
<dbReference type="Pfam" id="PF18096">
    <property type="entry name" value="Thump_like"/>
    <property type="match status" value="1"/>
</dbReference>
<name>A0A518DAY7_9BACT</name>
<dbReference type="Proteomes" id="UP000317429">
    <property type="component" value="Chromosome"/>
</dbReference>
<dbReference type="KEGG" id="pnd:Pla175_20300"/>
<reference evidence="2 3" key="1">
    <citation type="submission" date="2019-02" db="EMBL/GenBank/DDBJ databases">
        <title>Deep-cultivation of Planctomycetes and their phenomic and genomic characterization uncovers novel biology.</title>
        <authorList>
            <person name="Wiegand S."/>
            <person name="Jogler M."/>
            <person name="Boedeker C."/>
            <person name="Pinto D."/>
            <person name="Vollmers J."/>
            <person name="Rivas-Marin E."/>
            <person name="Kohn T."/>
            <person name="Peeters S.H."/>
            <person name="Heuer A."/>
            <person name="Rast P."/>
            <person name="Oberbeckmann S."/>
            <person name="Bunk B."/>
            <person name="Jeske O."/>
            <person name="Meyerdierks A."/>
            <person name="Storesund J.E."/>
            <person name="Kallscheuer N."/>
            <person name="Luecker S."/>
            <person name="Lage O.M."/>
            <person name="Pohl T."/>
            <person name="Merkel B.J."/>
            <person name="Hornburger P."/>
            <person name="Mueller R.-W."/>
            <person name="Bruemmer F."/>
            <person name="Labrenz M."/>
            <person name="Spormann A.M."/>
            <person name="Op den Camp H."/>
            <person name="Overmann J."/>
            <person name="Amann R."/>
            <person name="Jetten M.S.M."/>
            <person name="Mascher T."/>
            <person name="Medema M.H."/>
            <person name="Devos D.P."/>
            <person name="Kaster A.-K."/>
            <person name="Ovreas L."/>
            <person name="Rohde M."/>
            <person name="Galperin M.Y."/>
            <person name="Jogler C."/>
        </authorList>
    </citation>
    <scope>NUCLEOTIDE SEQUENCE [LARGE SCALE GENOMIC DNA]</scope>
    <source>
        <strain evidence="2 3">Pla175</strain>
    </source>
</reference>
<dbReference type="SUPFAM" id="SSF53335">
    <property type="entry name" value="S-adenosyl-L-methionine-dependent methyltransferases"/>
    <property type="match status" value="1"/>
</dbReference>
<accession>A0A518DAY7</accession>
<dbReference type="Gene3D" id="3.40.50.150">
    <property type="entry name" value="Vaccinia Virus protein VP39"/>
    <property type="match status" value="1"/>
</dbReference>
<evidence type="ECO:0000259" key="1">
    <source>
        <dbReference type="Pfam" id="PF18096"/>
    </source>
</evidence>
<gene>
    <name evidence="2" type="ORF">Pla175_20300</name>
</gene>
<dbReference type="EMBL" id="CP036291">
    <property type="protein sequence ID" value="QDU88650.1"/>
    <property type="molecule type" value="Genomic_DNA"/>
</dbReference>
<dbReference type="AlphaFoldDB" id="A0A518DAY7"/>
<dbReference type="InterPro" id="IPR041497">
    <property type="entry name" value="Thump-like"/>
</dbReference>